<dbReference type="SMART" id="SM00332">
    <property type="entry name" value="PP2Cc"/>
    <property type="match status" value="1"/>
</dbReference>
<dbReference type="InterPro" id="IPR015655">
    <property type="entry name" value="PP2C"/>
</dbReference>
<dbReference type="InterPro" id="IPR036457">
    <property type="entry name" value="PPM-type-like_dom_sf"/>
</dbReference>
<dbReference type="InterPro" id="IPR001932">
    <property type="entry name" value="PPM-type_phosphatase-like_dom"/>
</dbReference>
<dbReference type="Gene3D" id="3.60.40.10">
    <property type="entry name" value="PPM-type phosphatase domain"/>
    <property type="match status" value="1"/>
</dbReference>
<organism evidence="5 6">
    <name type="scientific">Tilletia horrida</name>
    <dbReference type="NCBI Taxonomy" id="155126"/>
    <lineage>
        <taxon>Eukaryota</taxon>
        <taxon>Fungi</taxon>
        <taxon>Dikarya</taxon>
        <taxon>Basidiomycota</taxon>
        <taxon>Ustilaginomycotina</taxon>
        <taxon>Exobasidiomycetes</taxon>
        <taxon>Tilletiales</taxon>
        <taxon>Tilletiaceae</taxon>
        <taxon>Tilletia</taxon>
    </lineage>
</organism>
<dbReference type="AlphaFoldDB" id="A0AAN6GKW8"/>
<protein>
    <recommendedName>
        <fullName evidence="4">PPM-type phosphatase domain-containing protein</fullName>
    </recommendedName>
</protein>
<gene>
    <name evidence="5" type="ORF">OC846_005674</name>
</gene>
<evidence type="ECO:0000313" key="6">
    <source>
        <dbReference type="Proteomes" id="UP001176517"/>
    </source>
</evidence>
<keyword evidence="3" id="KW-1133">Transmembrane helix</keyword>
<feature type="transmembrane region" description="Helical" evidence="3">
    <location>
        <begin position="49"/>
        <end position="68"/>
    </location>
</feature>
<dbReference type="PROSITE" id="PS51746">
    <property type="entry name" value="PPM_2"/>
    <property type="match status" value="1"/>
</dbReference>
<dbReference type="EMBL" id="JAPDMZ010000231">
    <property type="protein sequence ID" value="KAK0545432.1"/>
    <property type="molecule type" value="Genomic_DNA"/>
</dbReference>
<evidence type="ECO:0000256" key="2">
    <source>
        <dbReference type="SAM" id="MobiDB-lite"/>
    </source>
</evidence>
<evidence type="ECO:0000256" key="3">
    <source>
        <dbReference type="SAM" id="Phobius"/>
    </source>
</evidence>
<reference evidence="5" key="1">
    <citation type="journal article" date="2023" name="PhytoFront">
        <title>Draft Genome Resources of Seven Strains of Tilletia horrida, Causal Agent of Kernel Smut of Rice.</title>
        <authorList>
            <person name="Khanal S."/>
            <person name="Antony Babu S."/>
            <person name="Zhou X.G."/>
        </authorList>
    </citation>
    <scope>NUCLEOTIDE SEQUENCE</scope>
    <source>
        <strain evidence="5">TX6</strain>
    </source>
</reference>
<feature type="region of interest" description="Disordered" evidence="2">
    <location>
        <begin position="23"/>
        <end position="45"/>
    </location>
</feature>
<dbReference type="SUPFAM" id="SSF81606">
    <property type="entry name" value="PP2C-like"/>
    <property type="match status" value="1"/>
</dbReference>
<keyword evidence="3" id="KW-0472">Membrane</keyword>
<feature type="region of interest" description="Disordered" evidence="2">
    <location>
        <begin position="287"/>
        <end position="331"/>
    </location>
</feature>
<keyword evidence="6" id="KW-1185">Reference proteome</keyword>
<dbReference type="PANTHER" id="PTHR13832:SF792">
    <property type="entry name" value="GM14286P"/>
    <property type="match status" value="1"/>
</dbReference>
<proteinExistence type="predicted"/>
<dbReference type="CDD" id="cd00143">
    <property type="entry name" value="PP2Cc"/>
    <property type="match status" value="1"/>
</dbReference>
<dbReference type="PANTHER" id="PTHR13832">
    <property type="entry name" value="PROTEIN PHOSPHATASE 2C"/>
    <property type="match status" value="1"/>
</dbReference>
<dbReference type="Pfam" id="PF00481">
    <property type="entry name" value="PP2C"/>
    <property type="match status" value="1"/>
</dbReference>
<keyword evidence="1" id="KW-0175">Coiled coil</keyword>
<comment type="caution">
    <text evidence="5">The sequence shown here is derived from an EMBL/GenBank/DDBJ whole genome shotgun (WGS) entry which is preliminary data.</text>
</comment>
<sequence>MLFLRSSPRSVLPHLRALTPAALASTSSTPQAKLDSQQRRHQQQKRTEWAVVVTAAGGLAVSGSWYWFHVRPRRQAAALQQLEEQQSRLAAAAAQQQQQQQQQSLLNQQQIRSFSTSAPSMTTFSIPSRSKSTSGSKAQKVITLLTESQVNSKLKANEHSVIVDRPPGVSLIQRYDSNVVPSNDPCEDRRVEIIVESDHVVPELAASASSPNNTTKGDLYFGAIMDGHAGYHTSALLTQKLISAVALELDKVFTAKGEYADIPAPTTSSSVSPKAVAGSLWRSVFGSSSAPGPSPQHSMTFVQPPHIVPSGPSPSPASQPAEGPSTSSGLEANPEVIKHAIRKAFLNLDSEIVNTPVELLKEYELALAAASQSAPASPDEVVKPIKPMTASSQSAGPTLQNNASLAPSGALSSFASSLFASSSAQHKAAAFTATQRTVYEAMLPALSGSCALLAYIDSARGDLYMACTGDSRAIAGWYDTKANRWEIEPLSVDQTGRNPAEVRRMRAEHPPAEASTVIMRGRVLGGLEPTRAFGDARYKWDRSTQERLYETFLPGGRAAARGPPKLLETPPYVTARPEIIHRKISPGLVGREQGQSSVNGNKELRFIVMATDGLWDMLENEEVGALVAGHLDRVRGTVLASSLHDAVYNAAARSGAPSIASVAAAAPQSGTPEMDKKQHPLSQHPANRKAFTFEDENVSTHLVRNALGGANRDRVAGLLAIPSPESRWYRDDITVNVILLNTPSDAQDTVKDDVSAPLKSKL</sequence>
<keyword evidence="3" id="KW-0812">Transmembrane</keyword>
<feature type="coiled-coil region" evidence="1">
    <location>
        <begin position="75"/>
        <end position="102"/>
    </location>
</feature>
<evidence type="ECO:0000259" key="4">
    <source>
        <dbReference type="PROSITE" id="PS51746"/>
    </source>
</evidence>
<name>A0AAN6GKW8_9BASI</name>
<dbReference type="GO" id="GO:0005739">
    <property type="term" value="C:mitochondrion"/>
    <property type="evidence" value="ECO:0007669"/>
    <property type="project" value="TreeGrafter"/>
</dbReference>
<dbReference type="GO" id="GO:0004741">
    <property type="term" value="F:[pyruvate dehydrogenase (acetyl-transferring)]-phosphatase activity"/>
    <property type="evidence" value="ECO:0007669"/>
    <property type="project" value="TreeGrafter"/>
</dbReference>
<evidence type="ECO:0000313" key="5">
    <source>
        <dbReference type="EMBL" id="KAK0545432.1"/>
    </source>
</evidence>
<accession>A0AAN6GKW8</accession>
<feature type="domain" description="PPM-type phosphatase" evidence="4">
    <location>
        <begin position="204"/>
        <end position="740"/>
    </location>
</feature>
<feature type="compositionally biased region" description="Polar residues" evidence="2">
    <location>
        <begin position="287"/>
        <end position="301"/>
    </location>
</feature>
<dbReference type="Proteomes" id="UP001176517">
    <property type="component" value="Unassembled WGS sequence"/>
</dbReference>
<evidence type="ECO:0000256" key="1">
    <source>
        <dbReference type="SAM" id="Coils"/>
    </source>
</evidence>